<evidence type="ECO:0000259" key="2">
    <source>
        <dbReference type="Pfam" id="PF07596"/>
    </source>
</evidence>
<dbReference type="EMBL" id="CP036263">
    <property type="protein sequence ID" value="QDT01534.1"/>
    <property type="molecule type" value="Genomic_DNA"/>
</dbReference>
<keyword evidence="4" id="KW-1185">Reference proteome</keyword>
<dbReference type="PANTHER" id="PTHR30093">
    <property type="entry name" value="GENERAL SECRETION PATHWAY PROTEIN G"/>
    <property type="match status" value="1"/>
</dbReference>
<keyword evidence="1" id="KW-0812">Transmembrane</keyword>
<reference evidence="3 4" key="1">
    <citation type="submission" date="2019-02" db="EMBL/GenBank/DDBJ databases">
        <title>Deep-cultivation of Planctomycetes and their phenomic and genomic characterization uncovers novel biology.</title>
        <authorList>
            <person name="Wiegand S."/>
            <person name="Jogler M."/>
            <person name="Boedeker C."/>
            <person name="Pinto D."/>
            <person name="Vollmers J."/>
            <person name="Rivas-Marin E."/>
            <person name="Kohn T."/>
            <person name="Peeters S.H."/>
            <person name="Heuer A."/>
            <person name="Rast P."/>
            <person name="Oberbeckmann S."/>
            <person name="Bunk B."/>
            <person name="Jeske O."/>
            <person name="Meyerdierks A."/>
            <person name="Storesund J.E."/>
            <person name="Kallscheuer N."/>
            <person name="Luecker S."/>
            <person name="Lage O.M."/>
            <person name="Pohl T."/>
            <person name="Merkel B.J."/>
            <person name="Hornburger P."/>
            <person name="Mueller R.-W."/>
            <person name="Bruemmer F."/>
            <person name="Labrenz M."/>
            <person name="Spormann A.M."/>
            <person name="Op den Camp H."/>
            <person name="Overmann J."/>
            <person name="Amann R."/>
            <person name="Jetten M.S.M."/>
            <person name="Mascher T."/>
            <person name="Medema M.H."/>
            <person name="Devos D.P."/>
            <person name="Kaster A.-K."/>
            <person name="Ovreas L."/>
            <person name="Rohde M."/>
            <person name="Galperin M.Y."/>
            <person name="Jogler C."/>
        </authorList>
    </citation>
    <scope>NUCLEOTIDE SEQUENCE [LARGE SCALE GENOMIC DNA]</scope>
    <source>
        <strain evidence="3 4">HG15A2</strain>
    </source>
</reference>
<protein>
    <recommendedName>
        <fullName evidence="2">DUF1559 domain-containing protein</fullName>
    </recommendedName>
</protein>
<name>A0A517N331_9BACT</name>
<evidence type="ECO:0000256" key="1">
    <source>
        <dbReference type="SAM" id="Phobius"/>
    </source>
</evidence>
<feature type="transmembrane region" description="Helical" evidence="1">
    <location>
        <begin position="309"/>
        <end position="329"/>
    </location>
</feature>
<proteinExistence type="predicted"/>
<dbReference type="RefSeq" id="WP_145063729.1">
    <property type="nucleotide sequence ID" value="NZ_CP036263.1"/>
</dbReference>
<keyword evidence="1" id="KW-0472">Membrane</keyword>
<evidence type="ECO:0000313" key="3">
    <source>
        <dbReference type="EMBL" id="QDT01534.1"/>
    </source>
</evidence>
<dbReference type="OrthoDB" id="285651at2"/>
<keyword evidence="1" id="KW-1133">Transmembrane helix</keyword>
<dbReference type="PANTHER" id="PTHR30093:SF2">
    <property type="entry name" value="TYPE II SECRETION SYSTEM PROTEIN H"/>
    <property type="match status" value="1"/>
</dbReference>
<gene>
    <name evidence="3" type="ORF">HG15A2_48760</name>
</gene>
<feature type="transmembrane region" description="Helical" evidence="1">
    <location>
        <begin position="12"/>
        <end position="40"/>
    </location>
</feature>
<accession>A0A517N331</accession>
<organism evidence="3 4">
    <name type="scientific">Adhaeretor mobilis</name>
    <dbReference type="NCBI Taxonomy" id="1930276"/>
    <lineage>
        <taxon>Bacteria</taxon>
        <taxon>Pseudomonadati</taxon>
        <taxon>Planctomycetota</taxon>
        <taxon>Planctomycetia</taxon>
        <taxon>Pirellulales</taxon>
        <taxon>Lacipirellulaceae</taxon>
        <taxon>Adhaeretor</taxon>
    </lineage>
</organism>
<dbReference type="Pfam" id="PF07596">
    <property type="entry name" value="SBP_bac_10"/>
    <property type="match status" value="1"/>
</dbReference>
<dbReference type="KEGG" id="amob:HG15A2_48760"/>
<dbReference type="InterPro" id="IPR011453">
    <property type="entry name" value="DUF1559"/>
</dbReference>
<evidence type="ECO:0000313" key="4">
    <source>
        <dbReference type="Proteomes" id="UP000319852"/>
    </source>
</evidence>
<feature type="transmembrane region" description="Helical" evidence="1">
    <location>
        <begin position="52"/>
        <end position="72"/>
    </location>
</feature>
<sequence>MRFRLSTILYMFALLAAGMATFGAVGVIAAVYVAAVWLYLFRTGPPEPIQSLYKSTLAFTLGMVVAILYSGLASARSSSLRFGCCTNLRIHTLGLLTYESAYSTLPPAALTMKGGKDAYSWRLAIGPFLESSPLWSRYDWTKAYDDPANVAVTKVSFRGYCCPDADSELPNRTDYFAIIGPDTVWARERVQKPSDITDRHHQTIMLIEAGGRNTPWTKPVDLTMQEAMDLLTGKMPEAILHGDSQNRGIIFLRNTSYVNVAMADASVRTLSIPLDEATARALLTANGGEEIDEDALTQRRTTKRLNYRGIYGLSLFVLLALLPGFVLWYKKPEPTTDPIAAT</sequence>
<dbReference type="Proteomes" id="UP000319852">
    <property type="component" value="Chromosome"/>
</dbReference>
<feature type="domain" description="DUF1559" evidence="2">
    <location>
        <begin position="74"/>
        <end position="183"/>
    </location>
</feature>
<dbReference type="AlphaFoldDB" id="A0A517N331"/>